<keyword evidence="3" id="KW-0547">Nucleotide-binding</keyword>
<dbReference type="PANTHER" id="PTHR43272:SF83">
    <property type="entry name" value="ACYL-COA SYNTHETASE LONG-CHAIN, ISOFORM J"/>
    <property type="match status" value="1"/>
</dbReference>
<dbReference type="Gene3D" id="3.40.50.12780">
    <property type="entry name" value="N-terminal domain of ligase-like"/>
    <property type="match status" value="2"/>
</dbReference>
<feature type="domain" description="AMP-dependent synthetase/ligase" evidence="5">
    <location>
        <begin position="155"/>
        <end position="290"/>
    </location>
</feature>
<dbReference type="PaxDb" id="2903-EOD37178"/>
<dbReference type="Pfam" id="PF00501">
    <property type="entry name" value="AMP-binding"/>
    <property type="match status" value="2"/>
</dbReference>
<dbReference type="HOGENOM" id="CLU_575473_0_0_1"/>
<evidence type="ECO:0000256" key="1">
    <source>
        <dbReference type="ARBA" id="ARBA00006432"/>
    </source>
</evidence>
<dbReference type="PANTHER" id="PTHR43272">
    <property type="entry name" value="LONG-CHAIN-FATTY-ACID--COA LIGASE"/>
    <property type="match status" value="1"/>
</dbReference>
<keyword evidence="7" id="KW-1185">Reference proteome</keyword>
<dbReference type="STRING" id="2903.R1DNL9"/>
<dbReference type="SUPFAM" id="SSF56801">
    <property type="entry name" value="Acetyl-CoA synthetase-like"/>
    <property type="match status" value="1"/>
</dbReference>
<dbReference type="InterPro" id="IPR000873">
    <property type="entry name" value="AMP-dep_synth/lig_dom"/>
</dbReference>
<evidence type="ECO:0000256" key="3">
    <source>
        <dbReference type="ARBA" id="ARBA00022741"/>
    </source>
</evidence>
<dbReference type="GO" id="GO:0004467">
    <property type="term" value="F:long-chain fatty acid-CoA ligase activity"/>
    <property type="evidence" value="ECO:0007669"/>
    <property type="project" value="TreeGrafter"/>
</dbReference>
<proteinExistence type="inferred from homology"/>
<accession>A0A0D3KN43</accession>
<dbReference type="InterPro" id="IPR042099">
    <property type="entry name" value="ANL_N_sf"/>
</dbReference>
<dbReference type="KEGG" id="ehx:EMIHUDRAFT_225887"/>
<evidence type="ECO:0000256" key="2">
    <source>
        <dbReference type="ARBA" id="ARBA00022598"/>
    </source>
</evidence>
<dbReference type="eggNOG" id="KOG1180">
    <property type="taxonomic scope" value="Eukaryota"/>
</dbReference>
<name>A0A0D3KN43_EMIH1</name>
<dbReference type="GO" id="GO:0005783">
    <property type="term" value="C:endoplasmic reticulum"/>
    <property type="evidence" value="ECO:0007669"/>
    <property type="project" value="TreeGrafter"/>
</dbReference>
<dbReference type="RefSeq" id="XP_005789607.1">
    <property type="nucleotide sequence ID" value="XM_005789550.1"/>
</dbReference>
<keyword evidence="2" id="KW-0436">Ligase</keyword>
<protein>
    <recommendedName>
        <fullName evidence="5">AMP-dependent synthetase/ligase domain-containing protein</fullName>
    </recommendedName>
</protein>
<dbReference type="GO" id="GO:0016020">
    <property type="term" value="C:membrane"/>
    <property type="evidence" value="ECO:0007669"/>
    <property type="project" value="TreeGrafter"/>
</dbReference>
<reference evidence="6" key="2">
    <citation type="submission" date="2024-10" db="UniProtKB">
        <authorList>
            <consortium name="EnsemblProtists"/>
        </authorList>
    </citation>
    <scope>IDENTIFICATION</scope>
</reference>
<dbReference type="GO" id="GO:0005524">
    <property type="term" value="F:ATP binding"/>
    <property type="evidence" value="ECO:0007669"/>
    <property type="project" value="UniProtKB-KW"/>
</dbReference>
<reference evidence="7" key="1">
    <citation type="journal article" date="2013" name="Nature">
        <title>Pan genome of the phytoplankton Emiliania underpins its global distribution.</title>
        <authorList>
            <person name="Read B.A."/>
            <person name="Kegel J."/>
            <person name="Klute M.J."/>
            <person name="Kuo A."/>
            <person name="Lefebvre S.C."/>
            <person name="Maumus F."/>
            <person name="Mayer C."/>
            <person name="Miller J."/>
            <person name="Monier A."/>
            <person name="Salamov A."/>
            <person name="Young J."/>
            <person name="Aguilar M."/>
            <person name="Claverie J.M."/>
            <person name="Frickenhaus S."/>
            <person name="Gonzalez K."/>
            <person name="Herman E.K."/>
            <person name="Lin Y.C."/>
            <person name="Napier J."/>
            <person name="Ogata H."/>
            <person name="Sarno A.F."/>
            <person name="Shmutz J."/>
            <person name="Schroeder D."/>
            <person name="de Vargas C."/>
            <person name="Verret F."/>
            <person name="von Dassow P."/>
            <person name="Valentin K."/>
            <person name="Van de Peer Y."/>
            <person name="Wheeler G."/>
            <person name="Dacks J.B."/>
            <person name="Delwiche C.F."/>
            <person name="Dyhrman S.T."/>
            <person name="Glockner G."/>
            <person name="John U."/>
            <person name="Richards T."/>
            <person name="Worden A.Z."/>
            <person name="Zhang X."/>
            <person name="Grigoriev I.V."/>
            <person name="Allen A.E."/>
            <person name="Bidle K."/>
            <person name="Borodovsky M."/>
            <person name="Bowler C."/>
            <person name="Brownlee C."/>
            <person name="Cock J.M."/>
            <person name="Elias M."/>
            <person name="Gladyshev V.N."/>
            <person name="Groth M."/>
            <person name="Guda C."/>
            <person name="Hadaegh A."/>
            <person name="Iglesias-Rodriguez M.D."/>
            <person name="Jenkins J."/>
            <person name="Jones B.M."/>
            <person name="Lawson T."/>
            <person name="Leese F."/>
            <person name="Lindquist E."/>
            <person name="Lobanov A."/>
            <person name="Lomsadze A."/>
            <person name="Malik S.B."/>
            <person name="Marsh M.E."/>
            <person name="Mackinder L."/>
            <person name="Mock T."/>
            <person name="Mueller-Roeber B."/>
            <person name="Pagarete A."/>
            <person name="Parker M."/>
            <person name="Probert I."/>
            <person name="Quesneville H."/>
            <person name="Raines C."/>
            <person name="Rensing S.A."/>
            <person name="Riano-Pachon D.M."/>
            <person name="Richier S."/>
            <person name="Rokitta S."/>
            <person name="Shiraiwa Y."/>
            <person name="Soanes D.M."/>
            <person name="van der Giezen M."/>
            <person name="Wahlund T.M."/>
            <person name="Williams B."/>
            <person name="Wilson W."/>
            <person name="Wolfe G."/>
            <person name="Wurch L.L."/>
        </authorList>
    </citation>
    <scope>NUCLEOTIDE SEQUENCE</scope>
</reference>
<evidence type="ECO:0000259" key="5">
    <source>
        <dbReference type="Pfam" id="PF00501"/>
    </source>
</evidence>
<evidence type="ECO:0000313" key="6">
    <source>
        <dbReference type="EnsemblProtists" id="EOD37178"/>
    </source>
</evidence>
<sequence>MAGKVGAFSDCFGGHKNLWETLVASAATHGPLQCAGVRKILEVVPEGGFEKLRMAPNYEWMTYSEYFKTADSLGAGLAEAIPGLKANDTVVIYADTQRDWMLAAYACWRQGYVVGTIYATLGAEGAEYGINQSGCKAHAPPAVVADSKLLKILALGDVAIVAPSIFVAAPAVLDKVLVGIKAKFAALPGILQGRVNAAIANGKCDYDSGGVQKLLGGNVELMKFVQTVFKCRVRQGYGLTETCAATCIALASDNTTAQGGYMNADKDNKEIGMPRGEILIGGPGVCDGYLVDPAAPDPDVVAKNRDEFVTIDGQRYFCTGDVGQYTPEGNLMIIDRKKDLVKLQQGEYVALSKVENVLKTSQYTALPMVYALSSMSYCIALICPNEGPLMKLAASLGVSGDLGAVCEDAKVVAAVLKDITAECKKGKLAKFEIPTKVILVAELWTPENELLTAVRKLKRREIVACHKAQIDKCYV</sequence>
<evidence type="ECO:0000313" key="7">
    <source>
        <dbReference type="Proteomes" id="UP000013827"/>
    </source>
</evidence>
<evidence type="ECO:0000256" key="4">
    <source>
        <dbReference type="ARBA" id="ARBA00022840"/>
    </source>
</evidence>
<feature type="domain" description="AMP-dependent synthetase/ligase" evidence="5">
    <location>
        <begin position="57"/>
        <end position="138"/>
    </location>
</feature>
<comment type="similarity">
    <text evidence="1">Belongs to the ATP-dependent AMP-binding enzyme family.</text>
</comment>
<organism evidence="6 7">
    <name type="scientific">Emiliania huxleyi (strain CCMP1516)</name>
    <dbReference type="NCBI Taxonomy" id="280463"/>
    <lineage>
        <taxon>Eukaryota</taxon>
        <taxon>Haptista</taxon>
        <taxon>Haptophyta</taxon>
        <taxon>Prymnesiophyceae</taxon>
        <taxon>Isochrysidales</taxon>
        <taxon>Noelaerhabdaceae</taxon>
        <taxon>Emiliania</taxon>
    </lineage>
</organism>
<dbReference type="GeneID" id="17282448"/>
<dbReference type="EnsemblProtists" id="EOD37178">
    <property type="protein sequence ID" value="EOD37178"/>
    <property type="gene ID" value="EMIHUDRAFT_225887"/>
</dbReference>
<dbReference type="AlphaFoldDB" id="A0A0D3KN43"/>
<keyword evidence="4" id="KW-0067">ATP-binding</keyword>
<dbReference type="Proteomes" id="UP000013827">
    <property type="component" value="Unassembled WGS sequence"/>
</dbReference>